<proteinExistence type="predicted"/>
<evidence type="ECO:0008006" key="3">
    <source>
        <dbReference type="Google" id="ProtNLM"/>
    </source>
</evidence>
<accession>A0ABT7L9U4</accession>
<dbReference type="EMBL" id="JASTZU010000061">
    <property type="protein sequence ID" value="MDL4842640.1"/>
    <property type="molecule type" value="Genomic_DNA"/>
</dbReference>
<dbReference type="Proteomes" id="UP001235343">
    <property type="component" value="Unassembled WGS sequence"/>
</dbReference>
<evidence type="ECO:0000313" key="2">
    <source>
        <dbReference type="Proteomes" id="UP001235343"/>
    </source>
</evidence>
<comment type="caution">
    <text evidence="1">The sequence shown here is derived from an EMBL/GenBank/DDBJ whole genome shotgun (WGS) entry which is preliminary data.</text>
</comment>
<protein>
    <recommendedName>
        <fullName evidence="3">Lipoprotein</fullName>
    </recommendedName>
</protein>
<reference evidence="1 2" key="1">
    <citation type="submission" date="2023-06" db="EMBL/GenBank/DDBJ databases">
        <title>Aquibacillus rhizosphaerae LR5S19.</title>
        <authorList>
            <person name="Sun J.-Q."/>
        </authorList>
    </citation>
    <scope>NUCLEOTIDE SEQUENCE [LARGE SCALE GENOMIC DNA]</scope>
    <source>
        <strain evidence="1 2">LR5S19</strain>
    </source>
</reference>
<name>A0ABT7L9U4_9BACI</name>
<evidence type="ECO:0000313" key="1">
    <source>
        <dbReference type="EMBL" id="MDL4842640.1"/>
    </source>
</evidence>
<sequence>MEEAQLPETKAFQDEFTREFMDSSEEVKDGYYLFRSKTDRYTMLFPENAEVSRMFYERNKDFFESLSFVDYSKEENYNFKYDVNFTTYGEEALDNSLEILSEKIGYSGEFQKIEGENTLIYFAENEEIVEGNGNKWTVYGFYSYIILNGEDVGIEYIYSAHCYDEETCNIDPEIEEDKALTLMKSIHFIENE</sequence>
<dbReference type="RefSeq" id="WP_285933933.1">
    <property type="nucleotide sequence ID" value="NZ_JASTZU010000061.1"/>
</dbReference>
<organism evidence="1 2">
    <name type="scientific">Aquibacillus rhizosphaerae</name>
    <dbReference type="NCBI Taxonomy" id="3051431"/>
    <lineage>
        <taxon>Bacteria</taxon>
        <taxon>Bacillati</taxon>
        <taxon>Bacillota</taxon>
        <taxon>Bacilli</taxon>
        <taxon>Bacillales</taxon>
        <taxon>Bacillaceae</taxon>
        <taxon>Aquibacillus</taxon>
    </lineage>
</organism>
<gene>
    <name evidence="1" type="ORF">QQS35_19585</name>
</gene>
<keyword evidence="2" id="KW-1185">Reference proteome</keyword>